<dbReference type="PROSITE" id="PS50222">
    <property type="entry name" value="EF_HAND_2"/>
    <property type="match status" value="1"/>
</dbReference>
<dbReference type="PANTHER" id="PTHR10183">
    <property type="entry name" value="CALPAIN"/>
    <property type="match status" value="1"/>
</dbReference>
<dbReference type="SUPFAM" id="SSF47473">
    <property type="entry name" value="EF-hand"/>
    <property type="match status" value="1"/>
</dbReference>
<evidence type="ECO:0000256" key="2">
    <source>
        <dbReference type="ARBA" id="ARBA00022670"/>
    </source>
</evidence>
<dbReference type="Pfam" id="PF01067">
    <property type="entry name" value="Calpain_III"/>
    <property type="match status" value="1"/>
</dbReference>
<dbReference type="InterPro" id="IPR022683">
    <property type="entry name" value="Calpain_III"/>
</dbReference>
<feature type="domain" description="EF-hand" evidence="11">
    <location>
        <begin position="667"/>
        <end position="702"/>
    </location>
</feature>
<feature type="domain" description="Calpain catalytic" evidence="10">
    <location>
        <begin position="108"/>
        <end position="415"/>
    </location>
</feature>
<evidence type="ECO:0000256" key="9">
    <source>
        <dbReference type="SAM" id="MobiDB-lite"/>
    </source>
</evidence>
<keyword evidence="4 8" id="KW-0378">Hydrolase</keyword>
<evidence type="ECO:0000256" key="8">
    <source>
        <dbReference type="PROSITE-ProRule" id="PRU00239"/>
    </source>
</evidence>
<dbReference type="InterPro" id="IPR001300">
    <property type="entry name" value="Peptidase_C2_calpain_cat"/>
</dbReference>
<evidence type="ECO:0000256" key="3">
    <source>
        <dbReference type="ARBA" id="ARBA00022723"/>
    </source>
</evidence>
<dbReference type="InterPro" id="IPR036213">
    <property type="entry name" value="Calpain_III_sf"/>
</dbReference>
<keyword evidence="2 8" id="KW-0645">Protease</keyword>
<dbReference type="Gene3D" id="2.60.120.380">
    <property type="match status" value="1"/>
</dbReference>
<feature type="active site" evidence="7 8">
    <location>
        <position position="173"/>
    </location>
</feature>
<dbReference type="CDD" id="cd00044">
    <property type="entry name" value="CysPc"/>
    <property type="match status" value="1"/>
</dbReference>
<proteinExistence type="inferred from homology"/>
<reference evidence="12" key="2">
    <citation type="submission" date="2025-08" db="UniProtKB">
        <authorList>
            <consortium name="Ensembl"/>
        </authorList>
    </citation>
    <scope>IDENTIFICATION</scope>
</reference>
<keyword evidence="6" id="KW-0106">Calcium</keyword>
<dbReference type="Pfam" id="PF00648">
    <property type="entry name" value="Peptidase_C2"/>
    <property type="match status" value="1"/>
</dbReference>
<reference evidence="12 13" key="1">
    <citation type="journal article" date="2011" name="Genome Biol. Evol.">
        <title>Integration of the genetic map and genome assembly of fugu facilitates insights into distinct features of genome evolution in teleosts and mammals.</title>
        <authorList>
            <person name="Kai W."/>
            <person name="Kikuchi K."/>
            <person name="Tohari S."/>
            <person name="Chew A.K."/>
            <person name="Tay A."/>
            <person name="Fujiwara A."/>
            <person name="Hosoya S."/>
            <person name="Suetake H."/>
            <person name="Naruse K."/>
            <person name="Brenner S."/>
            <person name="Suzuki Y."/>
            <person name="Venkatesh B."/>
        </authorList>
    </citation>
    <scope>NUCLEOTIDE SEQUENCE [LARGE SCALE GENOMIC DNA]</scope>
</reference>
<evidence type="ECO:0000313" key="12">
    <source>
        <dbReference type="Ensembl" id="ENSTRUP00000071076.1"/>
    </source>
</evidence>
<gene>
    <name evidence="12" type="primary">LOC101070832</name>
</gene>
<dbReference type="InterPro" id="IPR018247">
    <property type="entry name" value="EF_Hand_1_Ca_BS"/>
</dbReference>
<evidence type="ECO:0000256" key="5">
    <source>
        <dbReference type="ARBA" id="ARBA00022807"/>
    </source>
</evidence>
<dbReference type="GO" id="GO:0005509">
    <property type="term" value="F:calcium ion binding"/>
    <property type="evidence" value="ECO:0007669"/>
    <property type="project" value="InterPro"/>
</dbReference>
<dbReference type="GO" id="GO:0006508">
    <property type="term" value="P:proteolysis"/>
    <property type="evidence" value="ECO:0007669"/>
    <property type="project" value="UniProtKB-KW"/>
</dbReference>
<evidence type="ECO:0000256" key="4">
    <source>
        <dbReference type="ARBA" id="ARBA00022801"/>
    </source>
</evidence>
<dbReference type="GO" id="GO:0004198">
    <property type="term" value="F:calcium-dependent cysteine-type endopeptidase activity"/>
    <property type="evidence" value="ECO:0007669"/>
    <property type="project" value="InterPro"/>
</dbReference>
<name>A0A674ND01_TAKRU</name>
<dbReference type="InterPro" id="IPR022682">
    <property type="entry name" value="Calpain_domain_III"/>
</dbReference>
<dbReference type="OMA" id="GGNEFWV"/>
<protein>
    <recommendedName>
        <fullName evidence="14">Calpain catalytic domain-containing protein</fullName>
    </recommendedName>
</protein>
<dbReference type="InterPro" id="IPR011992">
    <property type="entry name" value="EF-hand-dom_pair"/>
</dbReference>
<dbReference type="InterPro" id="IPR002048">
    <property type="entry name" value="EF_hand_dom"/>
</dbReference>
<dbReference type="SUPFAM" id="SSF54001">
    <property type="entry name" value="Cysteine proteinases"/>
    <property type="match status" value="1"/>
</dbReference>
<evidence type="ECO:0008006" key="14">
    <source>
        <dbReference type="Google" id="ProtNLM"/>
    </source>
</evidence>
<dbReference type="PROSITE" id="PS00139">
    <property type="entry name" value="THIOL_PROTEASE_CYS"/>
    <property type="match status" value="1"/>
</dbReference>
<dbReference type="SMART" id="SM00230">
    <property type="entry name" value="CysPc"/>
    <property type="match status" value="1"/>
</dbReference>
<evidence type="ECO:0000313" key="13">
    <source>
        <dbReference type="Proteomes" id="UP000005226"/>
    </source>
</evidence>
<dbReference type="GeneTree" id="ENSGT00940000160421"/>
<dbReference type="SMART" id="SM00720">
    <property type="entry name" value="calpain_III"/>
    <property type="match status" value="1"/>
</dbReference>
<feature type="active site" evidence="7 8">
    <location>
        <position position="358"/>
    </location>
</feature>
<evidence type="ECO:0000256" key="1">
    <source>
        <dbReference type="ARBA" id="ARBA00007623"/>
    </source>
</evidence>
<dbReference type="Ensembl" id="ENSTRUT00000091081.1">
    <property type="protein sequence ID" value="ENSTRUP00000071076.1"/>
    <property type="gene ID" value="ENSTRUG00000000168.3"/>
</dbReference>
<dbReference type="InterPro" id="IPR022684">
    <property type="entry name" value="Calpain_cysteine_protease"/>
</dbReference>
<dbReference type="Gene3D" id="1.10.238.10">
    <property type="entry name" value="EF-hand"/>
    <property type="match status" value="1"/>
</dbReference>
<feature type="region of interest" description="Disordered" evidence="9">
    <location>
        <begin position="576"/>
        <end position="598"/>
    </location>
</feature>
<evidence type="ECO:0000259" key="11">
    <source>
        <dbReference type="PROSITE" id="PS50222"/>
    </source>
</evidence>
<dbReference type="InterPro" id="IPR038765">
    <property type="entry name" value="Papain-like_cys_pep_sf"/>
</dbReference>
<dbReference type="InterPro" id="IPR000169">
    <property type="entry name" value="Pept_cys_AS"/>
</dbReference>
<keyword evidence="13" id="KW-1185">Reference proteome</keyword>
<sequence>MTGPAFGITCIVQLDSCIHACAVFFDKHSTCGILCVSVCDEQALKDGKMRNAMFRGGSHLIMCETRHSFSVISLTYQDGQEGSPSNPVGFNDQDYAQLRDTCLHTGSLFVDSTFPPNSQSLGDLPDLSSWREAQVEWLRPQEILKLQNITDEAVFILDGASRFDFSQGAVGNCWFLAAISALTFHKSVLGQVVPTEQSFENYAGIFHFRFWRFGEWVDVVVDDYLPVLDGTLLSVRSKGGIEFWVALLEKAYAKVCGSYADMNAGLPSEACKDFCGGINMIYELKDAHTAGHDDKLWLTLERATTSHAMICCGTAWKGDMLLNTVSRTGLVDGHAYTITGVTKVNCFGCDVKLVRLMNPWGKQEWSGKWSDKSSEWNRVSAEDQKKRNKREDGEFWMDLEDFCYYFQMLFICGENPSFIDRDVDCRWKYQIYQGSWVAGKSSGGDLNDYTFDQNPQYRIQVAEEVEAEKGERNVLFSLMQKPQRSRRSQSRFLPIGLSIFKVPPGTPEGHLEGVFFKNNKTVKDGQMYYYEREMTEFYSLEPGEYVVVPSTMRAYMNADFVLTVYFKFDTDLSPHDEDGHHNHTPVSPTIPTDKEEEPMEKDATILFERYARQDKLNARQLQKLLNENFPRGTWHNFSLDSCRSLIALMDKTRKMKMNISEFSALWEKIDKFKNLFQSSDTNRNRYLNKYELKKALSAAAMELSDETVDLLMYRYSDSAIMPYLSLNGFIPFMMRMDRMLNVFNENSGKHMHLSFEEWSHVFMYN</sequence>
<comment type="similarity">
    <text evidence="1">Belongs to the peptidase C2 family.</text>
</comment>
<dbReference type="PRINTS" id="PR00704">
    <property type="entry name" value="CALPAIN"/>
</dbReference>
<keyword evidence="5 8" id="KW-0788">Thiol protease</keyword>
<dbReference type="PROSITE" id="PS50203">
    <property type="entry name" value="CALPAIN_CAT"/>
    <property type="match status" value="1"/>
</dbReference>
<accession>A0A674ND01</accession>
<organism evidence="12 13">
    <name type="scientific">Takifugu rubripes</name>
    <name type="common">Japanese pufferfish</name>
    <name type="synonym">Fugu rubripes</name>
    <dbReference type="NCBI Taxonomy" id="31033"/>
    <lineage>
        <taxon>Eukaryota</taxon>
        <taxon>Metazoa</taxon>
        <taxon>Chordata</taxon>
        <taxon>Craniata</taxon>
        <taxon>Vertebrata</taxon>
        <taxon>Euteleostomi</taxon>
        <taxon>Actinopterygii</taxon>
        <taxon>Neopterygii</taxon>
        <taxon>Teleostei</taxon>
        <taxon>Neoteleostei</taxon>
        <taxon>Acanthomorphata</taxon>
        <taxon>Eupercaria</taxon>
        <taxon>Tetraodontiformes</taxon>
        <taxon>Tetradontoidea</taxon>
        <taxon>Tetraodontidae</taxon>
        <taxon>Takifugu</taxon>
    </lineage>
</organism>
<dbReference type="GO" id="GO:0005737">
    <property type="term" value="C:cytoplasm"/>
    <property type="evidence" value="ECO:0007669"/>
    <property type="project" value="TreeGrafter"/>
</dbReference>
<evidence type="ECO:0000259" key="10">
    <source>
        <dbReference type="PROSITE" id="PS50203"/>
    </source>
</evidence>
<dbReference type="Gene3D" id="3.90.70.10">
    <property type="entry name" value="Cysteine proteinases"/>
    <property type="match status" value="1"/>
</dbReference>
<dbReference type="Proteomes" id="UP000005226">
    <property type="component" value="Chromosome 15"/>
</dbReference>
<evidence type="ECO:0000256" key="6">
    <source>
        <dbReference type="ARBA" id="ARBA00022837"/>
    </source>
</evidence>
<feature type="active site" evidence="7 8">
    <location>
        <position position="334"/>
    </location>
</feature>
<evidence type="ECO:0000256" key="7">
    <source>
        <dbReference type="PIRSR" id="PIRSR622684-1"/>
    </source>
</evidence>
<dbReference type="SUPFAM" id="SSF49758">
    <property type="entry name" value="Calpain large subunit, middle domain (domain III)"/>
    <property type="match status" value="1"/>
</dbReference>
<dbReference type="PROSITE" id="PS00018">
    <property type="entry name" value="EF_HAND_1"/>
    <property type="match status" value="1"/>
</dbReference>
<dbReference type="FunFam" id="3.90.70.10:FF:000054">
    <property type="entry name" value="Calpain 14"/>
    <property type="match status" value="1"/>
</dbReference>
<dbReference type="AlphaFoldDB" id="A0A674ND01"/>
<reference evidence="12" key="3">
    <citation type="submission" date="2025-09" db="UniProtKB">
        <authorList>
            <consortium name="Ensembl"/>
        </authorList>
    </citation>
    <scope>IDENTIFICATION</scope>
</reference>
<keyword evidence="3" id="KW-0479">Metal-binding</keyword>
<dbReference type="PANTHER" id="PTHR10183:SF302">
    <property type="entry name" value="CALPAIN-14"/>
    <property type="match status" value="1"/>
</dbReference>
<dbReference type="InParanoid" id="A0A674ND01"/>